<dbReference type="Gene3D" id="2.180.10.10">
    <property type="entry name" value="RHS repeat-associated core"/>
    <property type="match status" value="1"/>
</dbReference>
<comment type="caution">
    <text evidence="2">The sequence shown here is derived from an EMBL/GenBank/DDBJ whole genome shotgun (WGS) entry which is preliminary data.</text>
</comment>
<organism evidence="2 3">
    <name type="scientific">Chitinophaga eiseniae</name>
    <dbReference type="NCBI Taxonomy" id="634771"/>
    <lineage>
        <taxon>Bacteria</taxon>
        <taxon>Pseudomonadati</taxon>
        <taxon>Bacteroidota</taxon>
        <taxon>Chitinophagia</taxon>
        <taxon>Chitinophagales</taxon>
        <taxon>Chitinophagaceae</taxon>
        <taxon>Chitinophaga</taxon>
    </lineage>
</organism>
<dbReference type="SUPFAM" id="SSF50998">
    <property type="entry name" value="Quinoprotein alcohol dehydrogenase-like"/>
    <property type="match status" value="1"/>
</dbReference>
<dbReference type="Proteomes" id="UP000552864">
    <property type="component" value="Unassembled WGS sequence"/>
</dbReference>
<name>A0A847SDB6_9BACT</name>
<feature type="compositionally biased region" description="Basic and acidic residues" evidence="1">
    <location>
        <begin position="2743"/>
        <end position="2760"/>
    </location>
</feature>
<sequence length="2760" mass="301312">MRPYLLKISRTLLLLLSSILLLGLAGYAQQGRGVLIKRTLDGAKGQLAKDSAINVQDDIYFDAAIKSRLDTPYLVRNSVTLRINEYAGIYLPDTFSATVNVRIFYTAPDLSTYSTDRSLTINYDTAHPYSLRNSFVFSNAHQVKVQVLSVATNASRNVIPALVLDNEMEVHPVYKLDCQANAITTITSNQPANTDSTDEITVSWPAVAGADVYDLEWAYIDSSALEANRYGSPVVPALVFQNNTTRVTISGNSYAIPLLYDKVGVLFFRVRAVQEKNNDVRIETAWSSNFPGGMGSYTFDGHQHQLNWQSSISFAEDGKRKVVLQYYDGSLRNRQTVTKDNTTNQTVVAESLYDYQGRPVIQVLPAPTLNQVMKYTRNLNGAINGGEYDKNQYDRINQPSDILTASAPAMSTGSGANQYYSPANPEKNTGINQYLPDAQGYAFTETIYTPDNTGRVSRQGGVGAAFKIGSNHETKYYYGDAEQENLDALFGTEAGLSSHYSKNAVEDANGQVSVSYIDMHGRTVATALAGEAWNKSLTDLPDKVVKTETDSLSGAGSTAKEDQALITHRSIPVLMDGTYTFTYEMDPPTLKKVGCNNDTTSYLGLYDLQVHITDDAWNLHLGGAPFDTVLHNYTPDLQVNSDGKLSLSFSLYLVKGTYEVTKTLSISQVAMDYYRDSIFLKHNVCTTLEEIREAQLAEKRKLLCAPACAGCEDSLHTDGDDIRAMMLEDMSPPSGQYALLADSSNSSAIAYSILFSNNGAPVYKRSDINYLNADGSPSMILNAVTNTMVKPQELPPLEFADAFQPSWAEVLLKYHPEFCKLSFLSGDQLKKAQLWEKDFLATDTYSGAKQKGYLAPLSGSTADPLTALMPDYLNTEMNKFKSASNQPMTLLGMAIVSTICDQTASCSNTYGAYTPTQAESSFCGPDQDMIWRTFRSLYLNIHRSGVDNYINSNCPGGSQQASALMAIGKAPRFVVASNVLQQTGADAINNSIQQSSNQTQAAQDAMNQVYYQQIDTLADRWLKQLAPCKYDAGALGEIKMKLLALCKASADNNHPYGASTLKPGASNPYTSFQAILAEYNDRHQITDPLICNGEMITFPAPYDKQPATANNFSFKKPQECECNNLNALNAEYQQLKLPADANFSAYLLRKRGVKIAQTDLDDLLAACGSNTANCNYLPKPVKIPTLIQCNIAAPCVNCAVTDSLYSAFVTAYPGVTPAYDETDSIQRKKNVLFAAFMNGRLGFHENAGTYLEFRDSCHQSTNRGTPVCIKVAGTGKMVNTYSNGGQDSITDVRAVAGGFILAGSTTGCSAGGKDAYIIKTDLQGNLQWSKTYGGTEDDVFRRLIPTADSGYIGIGTTYSFCFPQGAMLVVKTAADGTMVWNKTIDFGDTNGAIGSDIVETSTGNFAIAGLRTTAGVSTEWITGVLTPEGDLLWLKQTGGNSSGGMLRMASSSSSDTTIAPKDMISLVASNDTLIAATTMNGQNSEQAPVLFKQNLATGTELFMMQYQPTGMGNCVVNNLLKTATGYKMVVAGSNVAGELLDVDNTGLSVTGKQLKNLSGSQSWTAITTADGGVMSAASTQDVYWSKWGADNSLQTTSHVQLPGNDKVYKIAEASDGRLAGAGLYNGQAMLMLANKDGKSGCSDKSESLAAQTDNPSLIALATQATLYLSDRNINTVAVVESNCQPTANTISCLGIDSCFMIYTGLLCGNAMPVYDEDPLTPVTSCADSLAMADNIANIIYNAIVDSVANDFNNSYINTALDARERFAVTHSSAEYHYTLYYYDQAGNLVKTIPPAGVVKDRSDDWLRRVKAAREQGVALTVQHRLPTEYRYNTLNGMVEQKTPDAGVSRYWYDRLGRVAVSQNAQQVTNAAYSYTLYDNLGRITEVGEIHSSASMSDAISRDPVALSAWIQAAGSSRAQITRTIYDQPYGFIEGIDWKATNLRNRVAWSAVYNKVADTIPGGQASATYYSYDIHGNVRTLLQDYNPGTEVNASNRFKKINYSYDLVSGKVNTVSYQPGKADAFYHRYSYDAENRLTNVETSRDSLYWENDAYYQYYKHGPLARSVIGQAQVQGIDYAYTLQGWLKGINSSAIGTGKDIGLDGATNGITAKDVFGFGLHYFGDSDYVSVSGKHPFAGAAGVLKPLYNGNIGAMSVNLPKAGEPLLYAYKYDALNRLVGMEANRGLEQTTNTWTPLAINDYKEDITYDANGNIQTYHRNGNKPSPMDQLTYHYQPGTNKLSWINDSISAGQYDTDIDDQLAGNYQYDSIGNLISDKGANLDSVVWTVYGKIARIRKADGTLITYTYDAAGNRISKQVGNTITRYVRDATGNVMSIYVSGDPAINNGQLSQTETPVYGSSRLGVDTRITAVQQDTFPEVYKLTGVGDAQFTNFMRRYKVFELSNHLGNVLATVSDDKLGVSLDSSLVDHYEARVISAQDYAPFGMGLLGRSMNSGGYRWGFNGKENDNEVKGEGNQQDYGMRVYDPRIGKFLSVDPLTRSFPYYSPYQFAGNKPIWATDLDGAEEKYFNVDLVLTNFGLLKAVTTKEVENPYARFRGLHETFEGVRWNDGFGPKGKGIEFSYRVFRLQSDGSKVLIDSRVDFVPQKTFFEKISSYFAPTREGDKAGGIPFISSRRQPGSNSSFNAYSLNPDKPVNIDVLMDVISISITASGQSLIQTPKNPVDLAEFIRSMSYVNGAQGNLKDAVNATIPEKKKENKPDSATCPKCSDRGDSAHIDQVNGSGTFGKLREAGQTDQTKEKKKEK</sequence>
<protein>
    <recommendedName>
        <fullName evidence="4">RHS repeat-associated core domain-containing protein</fullName>
    </recommendedName>
</protein>
<dbReference type="PANTHER" id="PTHR32305">
    <property type="match status" value="1"/>
</dbReference>
<dbReference type="RefSeq" id="WP_168740845.1">
    <property type="nucleotide sequence ID" value="NZ_JABAHZ010000005.1"/>
</dbReference>
<dbReference type="EMBL" id="JABAHZ010000005">
    <property type="protein sequence ID" value="NLR81200.1"/>
    <property type="molecule type" value="Genomic_DNA"/>
</dbReference>
<dbReference type="InterPro" id="IPR006530">
    <property type="entry name" value="YD"/>
</dbReference>
<dbReference type="NCBIfam" id="TIGR01643">
    <property type="entry name" value="YD_repeat_2x"/>
    <property type="match status" value="1"/>
</dbReference>
<dbReference type="InterPro" id="IPR022385">
    <property type="entry name" value="Rhs_assc_core"/>
</dbReference>
<gene>
    <name evidence="2" type="ORF">HGH91_21410</name>
</gene>
<feature type="region of interest" description="Disordered" evidence="1">
    <location>
        <begin position="2707"/>
        <end position="2760"/>
    </location>
</feature>
<evidence type="ECO:0008006" key="4">
    <source>
        <dbReference type="Google" id="ProtNLM"/>
    </source>
</evidence>
<reference evidence="2 3" key="1">
    <citation type="submission" date="2020-04" db="EMBL/GenBank/DDBJ databases">
        <authorList>
            <person name="Yin C."/>
        </authorList>
    </citation>
    <scope>NUCLEOTIDE SEQUENCE [LARGE SCALE GENOMIC DNA]</scope>
    <source>
        <strain evidence="2 3">Ak56</strain>
    </source>
</reference>
<dbReference type="InterPro" id="IPR011047">
    <property type="entry name" value="Quinoprotein_ADH-like_sf"/>
</dbReference>
<dbReference type="PANTHER" id="PTHR32305:SF15">
    <property type="entry name" value="PROTEIN RHSA-RELATED"/>
    <property type="match status" value="1"/>
</dbReference>
<evidence type="ECO:0000313" key="2">
    <source>
        <dbReference type="EMBL" id="NLR81200.1"/>
    </source>
</evidence>
<accession>A0A847SDB6</accession>
<evidence type="ECO:0000313" key="3">
    <source>
        <dbReference type="Proteomes" id="UP000552864"/>
    </source>
</evidence>
<dbReference type="InterPro" id="IPR050708">
    <property type="entry name" value="T6SS_VgrG/RHS"/>
</dbReference>
<dbReference type="NCBIfam" id="TIGR03696">
    <property type="entry name" value="Rhs_assc_core"/>
    <property type="match status" value="1"/>
</dbReference>
<keyword evidence="3" id="KW-1185">Reference proteome</keyword>
<proteinExistence type="predicted"/>
<evidence type="ECO:0000256" key="1">
    <source>
        <dbReference type="SAM" id="MobiDB-lite"/>
    </source>
</evidence>